<accession>A0ABS2MN89</accession>
<gene>
    <name evidence="7" type="ORF">JOC49_000374</name>
</gene>
<evidence type="ECO:0000313" key="7">
    <source>
        <dbReference type="EMBL" id="MBM7560860.1"/>
    </source>
</evidence>
<name>A0ABS2MN89_9FIRM</name>
<evidence type="ECO:0000259" key="6">
    <source>
        <dbReference type="Pfam" id="PF00580"/>
    </source>
</evidence>
<dbReference type="InterPro" id="IPR014016">
    <property type="entry name" value="UvrD-like_ATP-bd"/>
</dbReference>
<dbReference type="EMBL" id="JAFBDT010000002">
    <property type="protein sequence ID" value="MBM7560860.1"/>
    <property type="molecule type" value="Genomic_DNA"/>
</dbReference>
<organism evidence="7 8">
    <name type="scientific">Fusibacter tunisiensis</name>
    <dbReference type="NCBI Taxonomy" id="1008308"/>
    <lineage>
        <taxon>Bacteria</taxon>
        <taxon>Bacillati</taxon>
        <taxon>Bacillota</taxon>
        <taxon>Clostridia</taxon>
        <taxon>Eubacteriales</taxon>
        <taxon>Eubacteriales Family XII. Incertae Sedis</taxon>
        <taxon>Fusibacter</taxon>
    </lineage>
</organism>
<dbReference type="Pfam" id="PF00580">
    <property type="entry name" value="UvrD-helicase"/>
    <property type="match status" value="1"/>
</dbReference>
<keyword evidence="8" id="KW-1185">Reference proteome</keyword>
<evidence type="ECO:0000256" key="2">
    <source>
        <dbReference type="ARBA" id="ARBA00022801"/>
    </source>
</evidence>
<keyword evidence="5" id="KW-0175">Coiled coil</keyword>
<evidence type="ECO:0000256" key="5">
    <source>
        <dbReference type="SAM" id="Coils"/>
    </source>
</evidence>
<comment type="caution">
    <text evidence="7">The sequence shown here is derived from an EMBL/GenBank/DDBJ whole genome shotgun (WGS) entry which is preliminary data.</text>
</comment>
<feature type="domain" description="UvrD-like helicase ATP-binding" evidence="6">
    <location>
        <begin position="461"/>
        <end position="860"/>
    </location>
</feature>
<keyword evidence="2" id="KW-0378">Hydrolase</keyword>
<keyword evidence="4" id="KW-0067">ATP-binding</keyword>
<sequence>MGFFDFFKRKKAVVEAKNEADTTYDIETGIRTGQKLFAQNGEMVTVCAIKEKTIIVEYKFKKHERDKSVLGKTLFVSNPLENKAVQQQTQIEEQNRQEQMQLKQQQDIERIRLEQIEFERKQEAERKRQEQIVIQRKQEEERKQQERLELQRKQEEDRKRQQQIEIQRKKEAERRLQEKIELEKKREEEQQKQEKLRFEKIKEIEISGGFKKNETPLYHDIYGEGVFVEFDSSKNYIHVSFNSEAKTTVFAYPDAIGKHLFIQKTDKLLKREEFLRNPNNAHEDIEEQQYFVRVSEIADKNLKSAKDEEQLIKYGFNDFSDSYDSSIYQQHQVAMRELDLWREIRNNPYFARVDHGQNLKFYIGKNAIDNLVVDWRDKICNLYYQYNIYIGNEERNLSLVRDFEIVSGIYCGFVDKYSKKGNYGNRDIEDNVISDEFLLKVISANRGDKKTHDIIQTIQRNQYEIITYNELKSMLVLGCAGSGKTMIMLHRLSYMVFNNQDLDIKSIYIISPTRLLNLENDELSRALKINSANRLAIGLFNASLIRQYYNQNDVCTDLDFRKITSNTFVNADLIKLVYSDSFIKTFKRDITAIVLSSSEKREKFLELEEARLLDEYRSVCEDGVVLGSISDAYEKNALLNSIYEDVKKTVANLPMNNATKKLQSINDSLKANANDKTLKGKKDILEHLIKNWTLSEKTVYKQKNGINTDEVSIADNIFSDVFRAFYHNDRNQDILNRFPHLGIRYGTALQLLNKYKEVVEKINRFERFVNRRSNDYLPEVIQQMIVEIKKDNQIDCNLTYEFEVFLHLVGCNAIFNSLHDKRTQLFVDEFQDYAYTEISLYKQVFPSAIFDLFGDIKQSINPKGMNEDQVKQIVDNHWVTFGINENYRNAHQITEFINSEFSIDMMPIGIDGSVKHCDISKLSSEIKLNGTDRIAFIIKDIALYESIESKYLLDDNEKVNVISDDECEVRRGFLNVIPINLAKGLEFETVYALPHQMTQNEKYVAYTRALNELYVVAIE</sequence>
<dbReference type="GO" id="GO:0004386">
    <property type="term" value="F:helicase activity"/>
    <property type="evidence" value="ECO:0007669"/>
    <property type="project" value="UniProtKB-KW"/>
</dbReference>
<proteinExistence type="predicted"/>
<reference evidence="7 8" key="1">
    <citation type="submission" date="2021-01" db="EMBL/GenBank/DDBJ databases">
        <title>Genomic Encyclopedia of Type Strains, Phase IV (KMG-IV): sequencing the most valuable type-strain genomes for metagenomic binning, comparative biology and taxonomic classification.</title>
        <authorList>
            <person name="Goeker M."/>
        </authorList>
    </citation>
    <scope>NUCLEOTIDE SEQUENCE [LARGE SCALE GENOMIC DNA]</scope>
    <source>
        <strain evidence="7 8">DSM 24436</strain>
    </source>
</reference>
<dbReference type="InterPro" id="IPR027417">
    <property type="entry name" value="P-loop_NTPase"/>
</dbReference>
<dbReference type="Gene3D" id="3.40.50.300">
    <property type="entry name" value="P-loop containing nucleotide triphosphate hydrolases"/>
    <property type="match status" value="2"/>
</dbReference>
<protein>
    <submittedName>
        <fullName evidence="7">DNA helicase IV</fullName>
    </submittedName>
</protein>
<keyword evidence="1" id="KW-0547">Nucleotide-binding</keyword>
<evidence type="ECO:0000256" key="1">
    <source>
        <dbReference type="ARBA" id="ARBA00022741"/>
    </source>
</evidence>
<dbReference type="SUPFAM" id="SSF52540">
    <property type="entry name" value="P-loop containing nucleoside triphosphate hydrolases"/>
    <property type="match status" value="1"/>
</dbReference>
<evidence type="ECO:0000256" key="4">
    <source>
        <dbReference type="ARBA" id="ARBA00022840"/>
    </source>
</evidence>
<dbReference type="Proteomes" id="UP000767854">
    <property type="component" value="Unassembled WGS sequence"/>
</dbReference>
<dbReference type="RefSeq" id="WP_204661622.1">
    <property type="nucleotide sequence ID" value="NZ_JAFBDT010000002.1"/>
</dbReference>
<evidence type="ECO:0000256" key="3">
    <source>
        <dbReference type="ARBA" id="ARBA00022806"/>
    </source>
</evidence>
<feature type="coiled-coil region" evidence="5">
    <location>
        <begin position="121"/>
        <end position="202"/>
    </location>
</feature>
<keyword evidence="3 7" id="KW-0347">Helicase</keyword>
<evidence type="ECO:0000313" key="8">
    <source>
        <dbReference type="Proteomes" id="UP000767854"/>
    </source>
</evidence>